<dbReference type="AlphaFoldDB" id="A0A484ID39"/>
<accession>A0A484ID39</accession>
<sequence length="40" mass="4492">MVSIISDFCLKANGFLTQRFESVNADKHSLGKNLQSLCFE</sequence>
<evidence type="ECO:0000313" key="1">
    <source>
        <dbReference type="EMBL" id="VFJ15276.1"/>
    </source>
</evidence>
<name>A0A484ID39_9ARCH</name>
<gene>
    <name evidence="1" type="ORF">NFRAN_2953</name>
</gene>
<evidence type="ECO:0000313" key="2">
    <source>
        <dbReference type="Proteomes" id="UP000294299"/>
    </source>
</evidence>
<reference evidence="1 2" key="1">
    <citation type="submission" date="2019-02" db="EMBL/GenBank/DDBJ databases">
        <authorList>
            <person name="Lehtovirta-Morley E L."/>
        </authorList>
    </citation>
    <scope>NUCLEOTIDE SEQUENCE [LARGE SCALE GENOMIC DNA]</scope>
    <source>
        <strain evidence="1">NFRAN1</strain>
    </source>
</reference>
<dbReference type="EMBL" id="LR216287">
    <property type="protein sequence ID" value="VFJ15276.1"/>
    <property type="molecule type" value="Genomic_DNA"/>
</dbReference>
<proteinExistence type="predicted"/>
<protein>
    <submittedName>
        <fullName evidence="1">Uncharacterized protein</fullName>
    </submittedName>
</protein>
<dbReference type="KEGG" id="nfn:NFRAN_2953"/>
<organism evidence="1 2">
    <name type="scientific">Candidatus Nitrosocosmicus franklandianus</name>
    <dbReference type="NCBI Taxonomy" id="1798806"/>
    <lineage>
        <taxon>Archaea</taxon>
        <taxon>Nitrososphaerota</taxon>
        <taxon>Nitrososphaeria</taxon>
        <taxon>Nitrososphaerales</taxon>
        <taxon>Nitrososphaeraceae</taxon>
        <taxon>Candidatus Nitrosocosmicus</taxon>
    </lineage>
</organism>
<dbReference type="Proteomes" id="UP000294299">
    <property type="component" value="Chromosome NFRAN"/>
</dbReference>
<keyword evidence="2" id="KW-1185">Reference proteome</keyword>